<gene>
    <name evidence="3" type="ORF">NEMBOFW57_008863</name>
</gene>
<name>A0AAD4EVW8_9PEZI</name>
<feature type="compositionally biased region" description="Basic and acidic residues" evidence="2">
    <location>
        <begin position="1"/>
        <end position="28"/>
    </location>
</feature>
<feature type="compositionally biased region" description="Acidic residues" evidence="2">
    <location>
        <begin position="29"/>
        <end position="46"/>
    </location>
</feature>
<accession>A0AAD4EVW8</accession>
<feature type="compositionally biased region" description="Polar residues" evidence="2">
    <location>
        <begin position="249"/>
        <end position="266"/>
    </location>
</feature>
<keyword evidence="4" id="KW-1185">Reference proteome</keyword>
<keyword evidence="1" id="KW-0175">Coiled coil</keyword>
<evidence type="ECO:0000313" key="4">
    <source>
        <dbReference type="Proteomes" id="UP001197093"/>
    </source>
</evidence>
<feature type="coiled-coil region" evidence="1">
    <location>
        <begin position="279"/>
        <end position="306"/>
    </location>
</feature>
<proteinExistence type="predicted"/>
<feature type="region of interest" description="Disordered" evidence="2">
    <location>
        <begin position="1"/>
        <end position="48"/>
    </location>
</feature>
<reference evidence="3" key="1">
    <citation type="submission" date="2023-02" db="EMBL/GenBank/DDBJ databases">
        <authorList>
            <person name="Palmer J.M."/>
        </authorList>
    </citation>
    <scope>NUCLEOTIDE SEQUENCE</scope>
    <source>
        <strain evidence="3">FW57</strain>
    </source>
</reference>
<dbReference type="Proteomes" id="UP001197093">
    <property type="component" value="Unassembled WGS sequence"/>
</dbReference>
<evidence type="ECO:0000256" key="1">
    <source>
        <dbReference type="SAM" id="Coils"/>
    </source>
</evidence>
<evidence type="ECO:0000256" key="2">
    <source>
        <dbReference type="SAM" id="MobiDB-lite"/>
    </source>
</evidence>
<feature type="region of interest" description="Disordered" evidence="2">
    <location>
        <begin position="249"/>
        <end position="268"/>
    </location>
</feature>
<feature type="region of interest" description="Disordered" evidence="2">
    <location>
        <begin position="361"/>
        <end position="407"/>
    </location>
</feature>
<feature type="compositionally biased region" description="Low complexity" evidence="2">
    <location>
        <begin position="395"/>
        <end position="406"/>
    </location>
</feature>
<dbReference type="EMBL" id="JAHCVI010000004">
    <property type="protein sequence ID" value="KAG7286552.1"/>
    <property type="molecule type" value="Genomic_DNA"/>
</dbReference>
<sequence length="472" mass="53559">MLEEPEPRRDTRKATEEGERTEEEQSREESEEPVGFEEPSESEDEGGAGVEELPSVAIQASSYNPSQGIISVSSAHPNNIWRADLIRSSLFEFGDEPPAQTRLGRDIFKSLSDLKDKLDDVPNALDLVGQARFLTEHSSDVNLDMSRVESAVLKIKDQATRAQSDQGNQIDPRYLDALANDLSTCVIPMLVLVLHASFAIGAQEPNAESNDTLPPEGAFTQTTVQYMLWITSWLIRLQETLTQDLAHQTNSVPATNQRNDPENPTQSRERFGVMVRKWRDHLKAQVEAFNEEVERKRDIHQKKQRDLAIKRMKEQAEKRQLEDDRRYEQAVWASWGELRTLPRPMAEKWHKATAHWPSSILGSSQTARSPPSTQDSTSSLGQAQSRSPTLSTSGARAPQPQRRPAPLVLDYPAWPEDEVEWFLSELNRPDRGRDYLYVCAETLDRPLEEVRTEMERLRRAGLYRPQEAGRGV</sequence>
<protein>
    <submittedName>
        <fullName evidence="3">Uncharacterized protein</fullName>
    </submittedName>
</protein>
<feature type="compositionally biased region" description="Polar residues" evidence="2">
    <location>
        <begin position="361"/>
        <end position="394"/>
    </location>
</feature>
<evidence type="ECO:0000313" key="3">
    <source>
        <dbReference type="EMBL" id="KAG7286552.1"/>
    </source>
</evidence>
<comment type="caution">
    <text evidence="3">The sequence shown here is derived from an EMBL/GenBank/DDBJ whole genome shotgun (WGS) entry which is preliminary data.</text>
</comment>
<organism evidence="3 4">
    <name type="scientific">Staphylotrichum longicolle</name>
    <dbReference type="NCBI Taxonomy" id="669026"/>
    <lineage>
        <taxon>Eukaryota</taxon>
        <taxon>Fungi</taxon>
        <taxon>Dikarya</taxon>
        <taxon>Ascomycota</taxon>
        <taxon>Pezizomycotina</taxon>
        <taxon>Sordariomycetes</taxon>
        <taxon>Sordariomycetidae</taxon>
        <taxon>Sordariales</taxon>
        <taxon>Chaetomiaceae</taxon>
        <taxon>Staphylotrichum</taxon>
    </lineage>
</organism>
<dbReference type="AlphaFoldDB" id="A0AAD4EVW8"/>